<dbReference type="EMBL" id="JBHSBU010000001">
    <property type="protein sequence ID" value="MFC4159593.1"/>
    <property type="molecule type" value="Genomic_DNA"/>
</dbReference>
<dbReference type="InterPro" id="IPR027304">
    <property type="entry name" value="Trigger_fact/SurA_dom_sf"/>
</dbReference>
<comment type="subcellular location">
    <subcellularLocation>
        <location evidence="1">Cell inner membrane</location>
        <topology evidence="1">Single-pass type II membrane protein</topology>
        <orientation evidence="1">Periplasmic side</orientation>
    </subcellularLocation>
</comment>
<dbReference type="GO" id="GO:0003755">
    <property type="term" value="F:peptidyl-prolyl cis-trans isomerase activity"/>
    <property type="evidence" value="ECO:0007669"/>
    <property type="project" value="UniProtKB-EC"/>
</dbReference>
<proteinExistence type="inferred from homology"/>
<evidence type="ECO:0000256" key="1">
    <source>
        <dbReference type="ARBA" id="ARBA00004382"/>
    </source>
</evidence>
<accession>A0ABV8MR22</accession>
<keyword evidence="2" id="KW-1003">Cell membrane</keyword>
<dbReference type="SUPFAM" id="SSF109998">
    <property type="entry name" value="Triger factor/SurA peptide-binding domain-like"/>
    <property type="match status" value="1"/>
</dbReference>
<dbReference type="Gene3D" id="3.10.50.40">
    <property type="match status" value="1"/>
</dbReference>
<gene>
    <name evidence="13" type="ORF">ACFOW7_09545</name>
</gene>
<dbReference type="SUPFAM" id="SSF54534">
    <property type="entry name" value="FKBP-like"/>
    <property type="match status" value="1"/>
</dbReference>
<keyword evidence="7" id="KW-0143">Chaperone</keyword>
<evidence type="ECO:0000256" key="9">
    <source>
        <dbReference type="ARBA" id="ARBA00040743"/>
    </source>
</evidence>
<comment type="caution">
    <text evidence="13">The sequence shown here is derived from an EMBL/GenBank/DDBJ whole genome shotgun (WGS) entry which is preliminary data.</text>
</comment>
<organism evidence="13 14">
    <name type="scientific">Chitinimonas lacunae</name>
    <dbReference type="NCBI Taxonomy" id="1963018"/>
    <lineage>
        <taxon>Bacteria</taxon>
        <taxon>Pseudomonadati</taxon>
        <taxon>Pseudomonadota</taxon>
        <taxon>Betaproteobacteria</taxon>
        <taxon>Neisseriales</taxon>
        <taxon>Chitinibacteraceae</taxon>
        <taxon>Chitinimonas</taxon>
    </lineage>
</organism>
<dbReference type="PANTHER" id="PTHR47529">
    <property type="entry name" value="PEPTIDYL-PROLYL CIS-TRANS ISOMERASE D"/>
    <property type="match status" value="1"/>
</dbReference>
<dbReference type="RefSeq" id="WP_378163514.1">
    <property type="nucleotide sequence ID" value="NZ_JBHSBU010000001.1"/>
</dbReference>
<evidence type="ECO:0000259" key="12">
    <source>
        <dbReference type="PROSITE" id="PS50198"/>
    </source>
</evidence>
<evidence type="ECO:0000313" key="14">
    <source>
        <dbReference type="Proteomes" id="UP001595791"/>
    </source>
</evidence>
<dbReference type="Gene3D" id="1.10.4030.10">
    <property type="entry name" value="Porin chaperone SurA, peptide-binding domain"/>
    <property type="match status" value="1"/>
</dbReference>
<evidence type="ECO:0000256" key="4">
    <source>
        <dbReference type="ARBA" id="ARBA00022692"/>
    </source>
</evidence>
<keyword evidence="5" id="KW-1133">Transmembrane helix</keyword>
<reference evidence="14" key="1">
    <citation type="journal article" date="2019" name="Int. J. Syst. Evol. Microbiol.">
        <title>The Global Catalogue of Microorganisms (GCM) 10K type strain sequencing project: providing services to taxonomists for standard genome sequencing and annotation.</title>
        <authorList>
            <consortium name="The Broad Institute Genomics Platform"/>
            <consortium name="The Broad Institute Genome Sequencing Center for Infectious Disease"/>
            <person name="Wu L."/>
            <person name="Ma J."/>
        </authorList>
    </citation>
    <scope>NUCLEOTIDE SEQUENCE [LARGE SCALE GENOMIC DNA]</scope>
    <source>
        <strain evidence="14">LMG 29894</strain>
    </source>
</reference>
<dbReference type="InterPro" id="IPR000297">
    <property type="entry name" value="PPIase_PpiC"/>
</dbReference>
<dbReference type="PROSITE" id="PS50198">
    <property type="entry name" value="PPIC_PPIASE_2"/>
    <property type="match status" value="1"/>
</dbReference>
<dbReference type="PANTHER" id="PTHR47529:SF1">
    <property type="entry name" value="PERIPLASMIC CHAPERONE PPID"/>
    <property type="match status" value="1"/>
</dbReference>
<keyword evidence="11" id="KW-0697">Rotamase</keyword>
<dbReference type="InterPro" id="IPR052029">
    <property type="entry name" value="PpiD_chaperone"/>
</dbReference>
<feature type="domain" description="PpiC" evidence="12">
    <location>
        <begin position="250"/>
        <end position="354"/>
    </location>
</feature>
<evidence type="ECO:0000256" key="6">
    <source>
        <dbReference type="ARBA" id="ARBA00023136"/>
    </source>
</evidence>
<evidence type="ECO:0000256" key="2">
    <source>
        <dbReference type="ARBA" id="ARBA00022475"/>
    </source>
</evidence>
<evidence type="ECO:0000256" key="5">
    <source>
        <dbReference type="ARBA" id="ARBA00022989"/>
    </source>
</evidence>
<evidence type="ECO:0000256" key="8">
    <source>
        <dbReference type="ARBA" id="ARBA00038408"/>
    </source>
</evidence>
<keyword evidence="11 13" id="KW-0413">Isomerase</keyword>
<comment type="similarity">
    <text evidence="8">Belongs to the PpiD chaperone family.</text>
</comment>
<evidence type="ECO:0000256" key="3">
    <source>
        <dbReference type="ARBA" id="ARBA00022519"/>
    </source>
</evidence>
<keyword evidence="3" id="KW-0997">Cell inner membrane</keyword>
<dbReference type="InterPro" id="IPR046357">
    <property type="entry name" value="PPIase_dom_sf"/>
</dbReference>
<evidence type="ECO:0000256" key="11">
    <source>
        <dbReference type="PROSITE-ProRule" id="PRU00278"/>
    </source>
</evidence>
<protein>
    <recommendedName>
        <fullName evidence="9">Periplasmic chaperone PpiD</fullName>
    </recommendedName>
    <alternativeName>
        <fullName evidence="10">Periplasmic folding chaperone</fullName>
    </alternativeName>
</protein>
<dbReference type="Pfam" id="PF13624">
    <property type="entry name" value="SurA_N_3"/>
    <property type="match status" value="1"/>
</dbReference>
<evidence type="ECO:0000313" key="13">
    <source>
        <dbReference type="EMBL" id="MFC4159593.1"/>
    </source>
</evidence>
<name>A0ABV8MR22_9NEIS</name>
<keyword evidence="14" id="KW-1185">Reference proteome</keyword>
<dbReference type="Pfam" id="PF00639">
    <property type="entry name" value="Rotamase"/>
    <property type="match status" value="1"/>
</dbReference>
<dbReference type="Proteomes" id="UP001595791">
    <property type="component" value="Unassembled WGS sequence"/>
</dbReference>
<evidence type="ECO:0000256" key="7">
    <source>
        <dbReference type="ARBA" id="ARBA00023186"/>
    </source>
</evidence>
<keyword evidence="4" id="KW-0812">Transmembrane</keyword>
<keyword evidence="6" id="KW-0472">Membrane</keyword>
<evidence type="ECO:0000256" key="10">
    <source>
        <dbReference type="ARBA" id="ARBA00042775"/>
    </source>
</evidence>
<sequence>MFDFVSKNRSVVVVALGLAGLGIVFTGSEMFANNGPSEQGLLAEVGGKKITERDLALAIGQRNVPDSVKPQVIEELVQKQLLLNEADRLNLRAVDIQLRQTILTIDAFKKDGKFDPALYKQVLSQQGKTVDQFERELRDQLRIRSVVAGSAEGNFVSKLAMERLLERMADQREVAMVAIEVEPFLAQVKVEEDEIKKFYAANAASFKQPERIKLEYVVLSREELAKAITIDDAKARKYFEDNRATLADNQEQRTARHILIKVEPQASAADKAAAKQKAEQLLAELQKDPAKFAELAKQHSQDPGSAVQGGLLPAVGRNGGFVKPFEDALFKLNKGETSAVVETQFGYHIIRLEDVQQKTFEDLKPQIVNQLQQQAITQSWNDTKDKFAELAYQQPTSIKPLADQFKLTVRQTEWVRRDGGSGDPMLDDPQLLEAIFSEEVTKKQQNSEAIEVRPGFVLVARAAAYEPAQQQALDTVRADITAKLKAQKAQELVLAEGKKQLEALRKGETLNLQWQAARPVSRLNPAGLAEKAVDAVFAVPLKEAPGYTGLANPSGSGFILYKVSKTANQPLDPAIKQGLADSMRQVLTQQEIEANLKALRERYPVLMNIKANQEKP</sequence>